<dbReference type="Pfam" id="PF22693">
    <property type="entry name" value="MACPF_1"/>
    <property type="match status" value="1"/>
</dbReference>
<comment type="caution">
    <text evidence="1">The sequence shown here is derived from an EMBL/GenBank/DDBJ whole genome shotgun (WGS) entry which is preliminary data.</text>
</comment>
<protein>
    <submittedName>
        <fullName evidence="1">Uncharacterized protein</fullName>
    </submittedName>
</protein>
<gene>
    <name evidence="1" type="ORF">BC936DRAFT_147494</name>
</gene>
<proteinExistence type="predicted"/>
<organism evidence="1 2">
    <name type="scientific">Jimgerdemannia flammicorona</name>
    <dbReference type="NCBI Taxonomy" id="994334"/>
    <lineage>
        <taxon>Eukaryota</taxon>
        <taxon>Fungi</taxon>
        <taxon>Fungi incertae sedis</taxon>
        <taxon>Mucoromycota</taxon>
        <taxon>Mucoromycotina</taxon>
        <taxon>Endogonomycetes</taxon>
        <taxon>Endogonales</taxon>
        <taxon>Endogonaceae</taxon>
        <taxon>Jimgerdemannia</taxon>
    </lineage>
</organism>
<keyword evidence="2" id="KW-1185">Reference proteome</keyword>
<dbReference type="InterPro" id="IPR054586">
    <property type="entry name" value="MACPF_1_fungal"/>
</dbReference>
<evidence type="ECO:0000313" key="2">
    <source>
        <dbReference type="Proteomes" id="UP000268093"/>
    </source>
</evidence>
<dbReference type="EMBL" id="RBNI01000650">
    <property type="protein sequence ID" value="RUP51545.1"/>
    <property type="molecule type" value="Genomic_DNA"/>
</dbReference>
<name>A0A433DL56_9FUNG</name>
<sequence length="534" mass="59403">MSEKHAMSEAREAQMTPEFRRKKYEDLRMNHAIKASGEVAKEPCVELRNRDHLPKFTILSSYEFEELDCRSEREKNFFKSGFSKVSVGMIAPMVTANLQASATYSQSHGNSTFKTTRHEIHYSVQAAVDLSNDYVTPTTDFILKIKDALAKGSLLERQEELNKVWEDFGYVWSPIVYLGGKQDISSQGSIKTSASKATTANGAGAALSVFPEGSQQVTITGSAAQQNNNGTITASDESIQARQYNIIGGHAAPDGIGSDISGWCKSVRADCGSWVIIKRVDKPVPIYDILEPTLKEKVKAVIEAALALKRISKNSVIRLKNCKTQSFLQWSPQYFTTEKEAFSMVVNTSPVYSGGDESQSVVKWELVPDKDTQDPYIRNNDVVRLCAAPSPKDEPKAKYLHASVGRPAPKTKTPAASEVSLREFTQEEVTDADRWVIERVENRSSYVDADDFGVNSSGYIGREDCVRLRLVAASGHYLASHNESLHNIKVRKTKDAIFPASFKDKTKRSKEVVLFDTRSLPCTEKEDEWDLKAV</sequence>
<dbReference type="Proteomes" id="UP000268093">
    <property type="component" value="Unassembled WGS sequence"/>
</dbReference>
<dbReference type="Gene3D" id="2.80.10.50">
    <property type="match status" value="1"/>
</dbReference>
<accession>A0A433DL56</accession>
<reference evidence="1 2" key="1">
    <citation type="journal article" date="2018" name="New Phytol.">
        <title>Phylogenomics of Endogonaceae and evolution of mycorrhizas within Mucoromycota.</title>
        <authorList>
            <person name="Chang Y."/>
            <person name="Desiro A."/>
            <person name="Na H."/>
            <person name="Sandor L."/>
            <person name="Lipzen A."/>
            <person name="Clum A."/>
            <person name="Barry K."/>
            <person name="Grigoriev I.V."/>
            <person name="Martin F.M."/>
            <person name="Stajich J.E."/>
            <person name="Smith M.E."/>
            <person name="Bonito G."/>
            <person name="Spatafora J.W."/>
        </authorList>
    </citation>
    <scope>NUCLEOTIDE SEQUENCE [LARGE SCALE GENOMIC DNA]</scope>
    <source>
        <strain evidence="1 2">GMNB39</strain>
    </source>
</reference>
<evidence type="ECO:0000313" key="1">
    <source>
        <dbReference type="EMBL" id="RUP51545.1"/>
    </source>
</evidence>